<evidence type="ECO:0000256" key="1">
    <source>
        <dbReference type="ARBA" id="ARBA00004141"/>
    </source>
</evidence>
<dbReference type="GO" id="GO:0005886">
    <property type="term" value="C:plasma membrane"/>
    <property type="evidence" value="ECO:0007669"/>
    <property type="project" value="UniProtKB-SubCell"/>
</dbReference>
<comment type="similarity">
    <text evidence="6">Belongs to the binding-protein-dependent transport system permease family.</text>
</comment>
<evidence type="ECO:0000256" key="3">
    <source>
        <dbReference type="ARBA" id="ARBA00022692"/>
    </source>
</evidence>
<dbReference type="AlphaFoldDB" id="A0A927PZ17"/>
<dbReference type="PANTHER" id="PTHR30177:SF33">
    <property type="entry name" value="POSSIBLE OSMOPROTECTANT (GLYCINE BETAINE_CARNITINE_CHOLINE_L-PROLINE) TRANSPORT INTEGRAL MEMBRANE PROTEIN ABC TRANSPORTER PROZ"/>
    <property type="match status" value="1"/>
</dbReference>
<keyword evidence="5 6" id="KW-0472">Membrane</keyword>
<dbReference type="EMBL" id="JACYXZ010000001">
    <property type="protein sequence ID" value="MBD8868260.1"/>
    <property type="molecule type" value="Genomic_DNA"/>
</dbReference>
<keyword evidence="3 6" id="KW-0812">Transmembrane</keyword>
<dbReference type="PANTHER" id="PTHR30177">
    <property type="entry name" value="GLYCINE BETAINE/L-PROLINE TRANSPORT SYSTEM PERMEASE PROTEIN PROW"/>
    <property type="match status" value="1"/>
</dbReference>
<evidence type="ECO:0000313" key="10">
    <source>
        <dbReference type="Proteomes" id="UP000616839"/>
    </source>
</evidence>
<dbReference type="GO" id="GO:0031460">
    <property type="term" value="P:glycine betaine transport"/>
    <property type="evidence" value="ECO:0007669"/>
    <property type="project" value="TreeGrafter"/>
</dbReference>
<organism evidence="9 10">
    <name type="scientific">Nocardioides donggukensis</name>
    <dbReference type="NCBI Taxonomy" id="2774019"/>
    <lineage>
        <taxon>Bacteria</taxon>
        <taxon>Bacillati</taxon>
        <taxon>Actinomycetota</taxon>
        <taxon>Actinomycetes</taxon>
        <taxon>Propionibacteriales</taxon>
        <taxon>Nocardioidaceae</taxon>
        <taxon>Nocardioides</taxon>
    </lineage>
</organism>
<sequence>MTVFTDMWAYLTDAGNWTGSGGMLQLLLQQLLLTFTALALACGLGLPVALWLGHLGRGGFLAINISNVGRAVPTFALLALFVTADFPGTDTLGPYGRAGLATLLALTLFALPPIITNAYVAVREVPDDVVQAADGMGMSGRQRFARVELPLALPLVLSGVRLALVQVWATATIAALVAGPGLGRVITDGFFRTNYGKGLAGAVVVAVVALALELLAAAVQRLARPVPAGQSPGRSPGGSGGGSTGGDHGSVSASERIDPAAAEH</sequence>
<dbReference type="InterPro" id="IPR035906">
    <property type="entry name" value="MetI-like_sf"/>
</dbReference>
<comment type="caution">
    <text evidence="9">The sequence shown here is derived from an EMBL/GenBank/DDBJ whole genome shotgun (WGS) entry which is preliminary data.</text>
</comment>
<evidence type="ECO:0000259" key="8">
    <source>
        <dbReference type="PROSITE" id="PS50928"/>
    </source>
</evidence>
<feature type="transmembrane region" description="Helical" evidence="6">
    <location>
        <begin position="151"/>
        <end position="178"/>
    </location>
</feature>
<feature type="compositionally biased region" description="Gly residues" evidence="7">
    <location>
        <begin position="235"/>
        <end position="248"/>
    </location>
</feature>
<dbReference type="Pfam" id="PF00528">
    <property type="entry name" value="BPD_transp_1"/>
    <property type="match status" value="1"/>
</dbReference>
<name>A0A927PZ17_9ACTN</name>
<dbReference type="Proteomes" id="UP000616839">
    <property type="component" value="Unassembled WGS sequence"/>
</dbReference>
<dbReference type="SUPFAM" id="SSF161098">
    <property type="entry name" value="MetI-like"/>
    <property type="match status" value="1"/>
</dbReference>
<feature type="transmembrane region" description="Helical" evidence="6">
    <location>
        <begin position="60"/>
        <end position="83"/>
    </location>
</feature>
<comment type="subcellular location">
    <subcellularLocation>
        <location evidence="6">Cell membrane</location>
        <topology evidence="6">Multi-pass membrane protein</topology>
    </subcellularLocation>
    <subcellularLocation>
        <location evidence="1">Membrane</location>
        <topology evidence="1">Multi-pass membrane protein</topology>
    </subcellularLocation>
</comment>
<feature type="domain" description="ABC transmembrane type-1" evidence="8">
    <location>
        <begin position="27"/>
        <end position="216"/>
    </location>
</feature>
<dbReference type="RefSeq" id="WP_192139762.1">
    <property type="nucleotide sequence ID" value="NZ_JACYXZ010000001.1"/>
</dbReference>
<feature type="transmembrane region" description="Helical" evidence="6">
    <location>
        <begin position="95"/>
        <end position="115"/>
    </location>
</feature>
<evidence type="ECO:0000313" key="9">
    <source>
        <dbReference type="EMBL" id="MBD8868260.1"/>
    </source>
</evidence>
<feature type="compositionally biased region" description="Basic and acidic residues" evidence="7">
    <location>
        <begin position="255"/>
        <end position="264"/>
    </location>
</feature>
<proteinExistence type="inferred from homology"/>
<feature type="transmembrane region" description="Helical" evidence="6">
    <location>
        <begin position="198"/>
        <end position="219"/>
    </location>
</feature>
<dbReference type="PROSITE" id="PS50928">
    <property type="entry name" value="ABC_TM1"/>
    <property type="match status" value="1"/>
</dbReference>
<keyword evidence="4 6" id="KW-1133">Transmembrane helix</keyword>
<dbReference type="GO" id="GO:0055085">
    <property type="term" value="P:transmembrane transport"/>
    <property type="evidence" value="ECO:0007669"/>
    <property type="project" value="InterPro"/>
</dbReference>
<evidence type="ECO:0000256" key="4">
    <source>
        <dbReference type="ARBA" id="ARBA00022989"/>
    </source>
</evidence>
<feature type="transmembrane region" description="Helical" evidence="6">
    <location>
        <begin position="31"/>
        <end position="53"/>
    </location>
</feature>
<dbReference type="InterPro" id="IPR051204">
    <property type="entry name" value="ABC_transp_perm/SBD"/>
</dbReference>
<dbReference type="InterPro" id="IPR000515">
    <property type="entry name" value="MetI-like"/>
</dbReference>
<evidence type="ECO:0000256" key="5">
    <source>
        <dbReference type="ARBA" id="ARBA00023136"/>
    </source>
</evidence>
<feature type="region of interest" description="Disordered" evidence="7">
    <location>
        <begin position="226"/>
        <end position="264"/>
    </location>
</feature>
<evidence type="ECO:0000256" key="6">
    <source>
        <dbReference type="RuleBase" id="RU363032"/>
    </source>
</evidence>
<accession>A0A927PZ17</accession>
<keyword evidence="10" id="KW-1185">Reference proteome</keyword>
<reference evidence="9" key="1">
    <citation type="submission" date="2020-09" db="EMBL/GenBank/DDBJ databases">
        <title>Nocardioides sp. strain MJB4 16S ribosomal RNA gene Genome sequencing and assembly.</title>
        <authorList>
            <person name="Kim I."/>
        </authorList>
    </citation>
    <scope>NUCLEOTIDE SEQUENCE</scope>
    <source>
        <strain evidence="9">MJB4</strain>
    </source>
</reference>
<gene>
    <name evidence="9" type="ORF">IE331_01360</name>
</gene>
<dbReference type="CDD" id="cd06261">
    <property type="entry name" value="TM_PBP2"/>
    <property type="match status" value="1"/>
</dbReference>
<evidence type="ECO:0000256" key="7">
    <source>
        <dbReference type="SAM" id="MobiDB-lite"/>
    </source>
</evidence>
<evidence type="ECO:0000256" key="2">
    <source>
        <dbReference type="ARBA" id="ARBA00022448"/>
    </source>
</evidence>
<keyword evidence="2 6" id="KW-0813">Transport</keyword>
<protein>
    <submittedName>
        <fullName evidence="9">ABC transporter permease subunit</fullName>
    </submittedName>
</protein>
<dbReference type="Gene3D" id="1.10.3720.10">
    <property type="entry name" value="MetI-like"/>
    <property type="match status" value="1"/>
</dbReference>